<reference evidence="1" key="2">
    <citation type="journal article" date="2022" name="New Phytol.">
        <title>Evolutionary transition to the ectomycorrhizal habit in the genomes of a hyperdiverse lineage of mushroom-forming fungi.</title>
        <authorList>
            <person name="Looney B."/>
            <person name="Miyauchi S."/>
            <person name="Morin E."/>
            <person name="Drula E."/>
            <person name="Courty P.E."/>
            <person name="Kohler A."/>
            <person name="Kuo A."/>
            <person name="LaButti K."/>
            <person name="Pangilinan J."/>
            <person name="Lipzen A."/>
            <person name="Riley R."/>
            <person name="Andreopoulos W."/>
            <person name="He G."/>
            <person name="Johnson J."/>
            <person name="Nolan M."/>
            <person name="Tritt A."/>
            <person name="Barry K.W."/>
            <person name="Grigoriev I.V."/>
            <person name="Nagy L.G."/>
            <person name="Hibbett D."/>
            <person name="Henrissat B."/>
            <person name="Matheny P.B."/>
            <person name="Labbe J."/>
            <person name="Martin F.M."/>
        </authorList>
    </citation>
    <scope>NUCLEOTIDE SEQUENCE</scope>
    <source>
        <strain evidence="1">FP105234-sp</strain>
    </source>
</reference>
<protein>
    <submittedName>
        <fullName evidence="1">Uncharacterized protein</fullName>
    </submittedName>
</protein>
<evidence type="ECO:0000313" key="2">
    <source>
        <dbReference type="Proteomes" id="UP000814033"/>
    </source>
</evidence>
<gene>
    <name evidence="1" type="ORF">FA95DRAFT_781347</name>
</gene>
<proteinExistence type="predicted"/>
<evidence type="ECO:0000313" key="1">
    <source>
        <dbReference type="EMBL" id="KAI0041047.1"/>
    </source>
</evidence>
<sequence length="139" mass="15085">MPRHAVSPLTARRTAGMLALPSSQERCPIVADVSVPRPGPLCADIGPCTISHWTAFLRFVPKMTSECAYGPNLDKRTPPMMRPSSDLNESLPPPPISTRCSVHLPSGPTSSIRDRGKRMLGPSRTSPRVDKPVSPVYMV</sequence>
<comment type="caution">
    <text evidence="1">The sequence shown here is derived from an EMBL/GenBank/DDBJ whole genome shotgun (WGS) entry which is preliminary data.</text>
</comment>
<name>A0ACB8RAU4_9AGAM</name>
<dbReference type="EMBL" id="MU276148">
    <property type="protein sequence ID" value="KAI0041047.1"/>
    <property type="molecule type" value="Genomic_DNA"/>
</dbReference>
<accession>A0ACB8RAU4</accession>
<keyword evidence="2" id="KW-1185">Reference proteome</keyword>
<dbReference type="Proteomes" id="UP000814033">
    <property type="component" value="Unassembled WGS sequence"/>
</dbReference>
<reference evidence="1" key="1">
    <citation type="submission" date="2021-02" db="EMBL/GenBank/DDBJ databases">
        <authorList>
            <consortium name="DOE Joint Genome Institute"/>
            <person name="Ahrendt S."/>
            <person name="Looney B.P."/>
            <person name="Miyauchi S."/>
            <person name="Morin E."/>
            <person name="Drula E."/>
            <person name="Courty P.E."/>
            <person name="Chicoki N."/>
            <person name="Fauchery L."/>
            <person name="Kohler A."/>
            <person name="Kuo A."/>
            <person name="Labutti K."/>
            <person name="Pangilinan J."/>
            <person name="Lipzen A."/>
            <person name="Riley R."/>
            <person name="Andreopoulos W."/>
            <person name="He G."/>
            <person name="Johnson J."/>
            <person name="Barry K.W."/>
            <person name="Grigoriev I.V."/>
            <person name="Nagy L."/>
            <person name="Hibbett D."/>
            <person name="Henrissat B."/>
            <person name="Matheny P.B."/>
            <person name="Labbe J."/>
            <person name="Martin F."/>
        </authorList>
    </citation>
    <scope>NUCLEOTIDE SEQUENCE</scope>
    <source>
        <strain evidence="1">FP105234-sp</strain>
    </source>
</reference>
<organism evidence="1 2">
    <name type="scientific">Auriscalpium vulgare</name>
    <dbReference type="NCBI Taxonomy" id="40419"/>
    <lineage>
        <taxon>Eukaryota</taxon>
        <taxon>Fungi</taxon>
        <taxon>Dikarya</taxon>
        <taxon>Basidiomycota</taxon>
        <taxon>Agaricomycotina</taxon>
        <taxon>Agaricomycetes</taxon>
        <taxon>Russulales</taxon>
        <taxon>Auriscalpiaceae</taxon>
        <taxon>Auriscalpium</taxon>
    </lineage>
</organism>